<dbReference type="PROSITE" id="PS50067">
    <property type="entry name" value="KINESIN_MOTOR_2"/>
    <property type="match status" value="1"/>
</dbReference>
<feature type="region of interest" description="Disordered" evidence="11">
    <location>
        <begin position="649"/>
        <end position="686"/>
    </location>
</feature>
<feature type="region of interest" description="Disordered" evidence="11">
    <location>
        <begin position="764"/>
        <end position="795"/>
    </location>
</feature>
<dbReference type="InterPro" id="IPR036961">
    <property type="entry name" value="Kinesin_motor_dom_sf"/>
</dbReference>
<keyword evidence="7" id="KW-0206">Cytoskeleton</keyword>
<dbReference type="EnsemblMetazoa" id="ASTEI04675-RA">
    <property type="protein sequence ID" value="ASTEI04675-PA"/>
    <property type="gene ID" value="ASTEI04675"/>
</dbReference>
<keyword evidence="6 9" id="KW-0505">Motor protein</keyword>
<dbReference type="Proteomes" id="UP000076408">
    <property type="component" value="Unassembled WGS sequence"/>
</dbReference>
<dbReference type="AlphaFoldDB" id="A0A182Y889"/>
<keyword evidence="4 9" id="KW-0067">ATP-binding</keyword>
<dbReference type="SUPFAM" id="SSF52540">
    <property type="entry name" value="P-loop containing nucleoside triphosphate hydrolases"/>
    <property type="match status" value="1"/>
</dbReference>
<comment type="subcellular location">
    <subcellularLocation>
        <location evidence="1">Cytoplasm</location>
        <location evidence="1">Cytoskeleton</location>
    </subcellularLocation>
</comment>
<feature type="coiled-coil region" evidence="10">
    <location>
        <begin position="469"/>
        <end position="517"/>
    </location>
</feature>
<dbReference type="VEuPathDB" id="VectorBase:ASTEI20_040612"/>
<feature type="region of interest" description="Disordered" evidence="11">
    <location>
        <begin position="839"/>
        <end position="940"/>
    </location>
</feature>
<dbReference type="GO" id="GO:0007018">
    <property type="term" value="P:microtubule-based movement"/>
    <property type="evidence" value="ECO:0007669"/>
    <property type="project" value="InterPro"/>
</dbReference>
<evidence type="ECO:0000313" key="12">
    <source>
        <dbReference type="EnsemblMetazoa" id="ASTEI04675-PA"/>
    </source>
</evidence>
<feature type="coiled-coil region" evidence="10">
    <location>
        <begin position="360"/>
        <end position="394"/>
    </location>
</feature>
<dbReference type="GO" id="GO:0005874">
    <property type="term" value="C:microtubule"/>
    <property type="evidence" value="ECO:0007669"/>
    <property type="project" value="UniProtKB-KW"/>
</dbReference>
<feature type="region of interest" description="Disordered" evidence="11">
    <location>
        <begin position="707"/>
        <end position="728"/>
    </location>
</feature>
<dbReference type="PANTHER" id="PTHR47968:SF65">
    <property type="entry name" value="KINESIN MOTOR DOMAIN-CONTAINING PROTEIN"/>
    <property type="match status" value="1"/>
</dbReference>
<dbReference type="CDD" id="cd01370">
    <property type="entry name" value="KISc_KIP3_like"/>
    <property type="match status" value="1"/>
</dbReference>
<evidence type="ECO:0000256" key="6">
    <source>
        <dbReference type="ARBA" id="ARBA00023175"/>
    </source>
</evidence>
<keyword evidence="13" id="KW-1185">Reference proteome</keyword>
<evidence type="ECO:0000256" key="3">
    <source>
        <dbReference type="ARBA" id="ARBA00022741"/>
    </source>
</evidence>
<evidence type="ECO:0000256" key="8">
    <source>
        <dbReference type="ARBA" id="ARBA00060769"/>
    </source>
</evidence>
<feature type="compositionally biased region" description="Basic residues" evidence="11">
    <location>
        <begin position="930"/>
        <end position="940"/>
    </location>
</feature>
<dbReference type="SMART" id="SM00129">
    <property type="entry name" value="KISc"/>
    <property type="match status" value="1"/>
</dbReference>
<dbReference type="VEuPathDB" id="VectorBase:ASTEI04675"/>
<evidence type="ECO:0000256" key="7">
    <source>
        <dbReference type="ARBA" id="ARBA00023212"/>
    </source>
</evidence>
<dbReference type="InterPro" id="IPR027640">
    <property type="entry name" value="Kinesin-like_fam"/>
</dbReference>
<evidence type="ECO:0000256" key="9">
    <source>
        <dbReference type="PROSITE-ProRule" id="PRU00283"/>
    </source>
</evidence>
<dbReference type="PANTHER" id="PTHR47968">
    <property type="entry name" value="CENTROMERE PROTEIN E"/>
    <property type="match status" value="1"/>
</dbReference>
<comment type="similarity">
    <text evidence="8">Belongs to the TRAFAC class myosin-kinesin ATPase superfamily. Kinesin family. KIN-8 subfamily.</text>
</comment>
<feature type="compositionally biased region" description="Low complexity" evidence="11">
    <location>
        <begin position="892"/>
        <end position="908"/>
    </location>
</feature>
<protein>
    <submittedName>
        <fullName evidence="12">Uncharacterized protein</fullName>
    </submittedName>
</protein>
<dbReference type="PRINTS" id="PR00380">
    <property type="entry name" value="KINESINHEAVY"/>
</dbReference>
<dbReference type="InterPro" id="IPR001752">
    <property type="entry name" value="Kinesin_motor_dom"/>
</dbReference>
<reference evidence="13" key="1">
    <citation type="journal article" date="2014" name="Genome Biol.">
        <title>Genome analysis of a major urban malaria vector mosquito, Anopheles stephensi.</title>
        <authorList>
            <person name="Jiang X."/>
            <person name="Peery A."/>
            <person name="Hall A.B."/>
            <person name="Sharma A."/>
            <person name="Chen X.G."/>
            <person name="Waterhouse R.M."/>
            <person name="Komissarov A."/>
            <person name="Riehle M.M."/>
            <person name="Shouche Y."/>
            <person name="Sharakhova M.V."/>
            <person name="Lawson D."/>
            <person name="Pakpour N."/>
            <person name="Arensburger P."/>
            <person name="Davidson V.L."/>
            <person name="Eiglmeier K."/>
            <person name="Emrich S."/>
            <person name="George P."/>
            <person name="Kennedy R.C."/>
            <person name="Mane S.P."/>
            <person name="Maslen G."/>
            <person name="Oringanje C."/>
            <person name="Qi Y."/>
            <person name="Settlage R."/>
            <person name="Tojo M."/>
            <person name="Tubio J.M."/>
            <person name="Unger M.F."/>
            <person name="Wang B."/>
            <person name="Vernick K.D."/>
            <person name="Ribeiro J.M."/>
            <person name="James A.A."/>
            <person name="Michel K."/>
            <person name="Riehle M.A."/>
            <person name="Luckhart S."/>
            <person name="Sharakhov I.V."/>
            <person name="Tu Z."/>
        </authorList>
    </citation>
    <scope>NUCLEOTIDE SEQUENCE [LARGE SCALE GENOMIC DNA]</scope>
    <source>
        <strain evidence="13">Indian</strain>
    </source>
</reference>
<keyword evidence="3 9" id="KW-0547">Nucleotide-binding</keyword>
<proteinExistence type="inferred from homology"/>
<dbReference type="Pfam" id="PF00225">
    <property type="entry name" value="Kinesin"/>
    <property type="match status" value="1"/>
</dbReference>
<feature type="binding site" evidence="9">
    <location>
        <begin position="110"/>
        <end position="117"/>
    </location>
    <ligand>
        <name>ATP</name>
        <dbReference type="ChEBI" id="CHEBI:30616"/>
    </ligand>
</feature>
<keyword evidence="2" id="KW-0493">Microtubule</keyword>
<feature type="compositionally biased region" description="Polar residues" evidence="11">
    <location>
        <begin position="863"/>
        <end position="880"/>
    </location>
</feature>
<dbReference type="FunFam" id="3.40.850.10:FF:000054">
    <property type="entry name" value="Kinesin-like protein"/>
    <property type="match status" value="1"/>
</dbReference>
<dbReference type="OMA" id="VHIRMVE"/>
<feature type="compositionally biased region" description="Basic residues" evidence="11">
    <location>
        <begin position="850"/>
        <end position="860"/>
    </location>
</feature>
<dbReference type="InterPro" id="IPR027417">
    <property type="entry name" value="P-loop_NTPase"/>
</dbReference>
<sequence length="940" mass="104400">MTADSRKIRVAVRVRPFNEREMEHNPRNIIKVLDKSTLMFDPDEDEDEFFFHGVKQTHRDITKRVKKKLTMEYDDVFDNTATNNDIFEVCMKPLVQSVMNGYNCSVFVYGATGAGKTHTMLGNPDCPGITFLTMKELFRQIESLSEVRKFDIGISYLEVYNELVMNLLTKSGPLKLREDSNGVVVSGLVLKQIHNATELLDLLALGNRNRTQHPTDANAESSRSHAIFQVHIRMVEKKTGQKRTVKLSMIDLAGSERAASTKGLGIRFKEGANINKSLLALGNCINKLADGLKHIPYRDSNLTRILKDSLGGNCQTVMIANISPSSQTYDDTYNTLKYASRAKKIRTIVRQNIVPSNVPKEFLVKKVNEQAEEIERLKAKVADLEEQLRKKGQAAAAETSTSPALNETLLNTWISRIDSCYASMREALEHFIALKSKEKLINMRVKLKEQAEHIARVVTLDGSHLNEDIAKLEASIDRCGKQVANQQADTSRWKERLRHARRNRNALRQEVLQCELAPVLKGYVSGKEAEIEAVTATLWKDHVLQMSFTYDQENKLWQNIMMLSGDIIQQNYLLLRSMDRLDNLTLDKLKRLVKLNQRQRGVTFLDDDCQQDYRNGIDLSSNSLDDIANLSDCSEDAIDFPPDNAVASSTLTSVEGGSSKRAKLNDGSESDTEPYSTVQESEPEAGVERNVFKKPKTVGRTISFKATTAGGISARPTLSRRTPTKQQQTRSAAAATAAAITHASQRLKVPRLVVSNTFGGMNAPVGKKMAMPRGAGGQDENKSDTSDESNGIGNIANSTFDIASAKDSETESLFSNVLVESNVDPHVLDKVLRRASMKGGKMTLSVNKENRKKSPKRIGKSPRSVNRTNNRTNASASSVINRYRMMKAKDTAGSSSGGSSSASSMASSKPLPSAMRTANNNFESDGDRNRHNRLMGIIKK</sequence>
<dbReference type="GO" id="GO:0003777">
    <property type="term" value="F:microtubule motor activity"/>
    <property type="evidence" value="ECO:0007669"/>
    <property type="project" value="InterPro"/>
</dbReference>
<name>A0A182Y889_ANOST</name>
<evidence type="ECO:0000256" key="11">
    <source>
        <dbReference type="SAM" id="MobiDB-lite"/>
    </source>
</evidence>
<dbReference type="GO" id="GO:0005524">
    <property type="term" value="F:ATP binding"/>
    <property type="evidence" value="ECO:0007669"/>
    <property type="project" value="UniProtKB-UniRule"/>
</dbReference>
<keyword evidence="5 10" id="KW-0175">Coiled coil</keyword>
<accession>A0A182Y889</accession>
<evidence type="ECO:0000256" key="1">
    <source>
        <dbReference type="ARBA" id="ARBA00004245"/>
    </source>
</evidence>
<evidence type="ECO:0000256" key="5">
    <source>
        <dbReference type="ARBA" id="ARBA00023054"/>
    </source>
</evidence>
<dbReference type="VEuPathDB" id="VectorBase:ASTE010414"/>
<evidence type="ECO:0000256" key="10">
    <source>
        <dbReference type="SAM" id="Coils"/>
    </source>
</evidence>
<dbReference type="Gene3D" id="3.40.850.10">
    <property type="entry name" value="Kinesin motor domain"/>
    <property type="match status" value="1"/>
</dbReference>
<reference evidence="12" key="2">
    <citation type="submission" date="2020-05" db="UniProtKB">
        <authorList>
            <consortium name="EnsemblMetazoa"/>
        </authorList>
    </citation>
    <scope>IDENTIFICATION</scope>
    <source>
        <strain evidence="12">Indian</strain>
    </source>
</reference>
<dbReference type="GO" id="GO:0008017">
    <property type="term" value="F:microtubule binding"/>
    <property type="evidence" value="ECO:0007669"/>
    <property type="project" value="InterPro"/>
</dbReference>
<organism evidence="12 13">
    <name type="scientific">Anopheles stephensi</name>
    <name type="common">Indo-Pakistan malaria mosquito</name>
    <dbReference type="NCBI Taxonomy" id="30069"/>
    <lineage>
        <taxon>Eukaryota</taxon>
        <taxon>Metazoa</taxon>
        <taxon>Ecdysozoa</taxon>
        <taxon>Arthropoda</taxon>
        <taxon>Hexapoda</taxon>
        <taxon>Insecta</taxon>
        <taxon>Pterygota</taxon>
        <taxon>Neoptera</taxon>
        <taxon>Endopterygota</taxon>
        <taxon>Diptera</taxon>
        <taxon>Nematocera</taxon>
        <taxon>Culicoidea</taxon>
        <taxon>Culicidae</taxon>
        <taxon>Anophelinae</taxon>
        <taxon>Anopheles</taxon>
    </lineage>
</organism>
<evidence type="ECO:0000256" key="4">
    <source>
        <dbReference type="ARBA" id="ARBA00022840"/>
    </source>
</evidence>
<keyword evidence="7" id="KW-0963">Cytoplasm</keyword>
<dbReference type="STRING" id="30069.A0A182Y889"/>
<evidence type="ECO:0000313" key="13">
    <source>
        <dbReference type="Proteomes" id="UP000076408"/>
    </source>
</evidence>
<evidence type="ECO:0000256" key="2">
    <source>
        <dbReference type="ARBA" id="ARBA00022701"/>
    </source>
</evidence>